<keyword evidence="2" id="KW-0067">ATP-binding</keyword>
<feature type="region of interest" description="Disordered" evidence="3">
    <location>
        <begin position="175"/>
        <end position="207"/>
    </location>
</feature>
<dbReference type="GO" id="GO:0005737">
    <property type="term" value="C:cytoplasm"/>
    <property type="evidence" value="ECO:0007669"/>
    <property type="project" value="TreeGrafter"/>
</dbReference>
<feature type="compositionally biased region" description="Low complexity" evidence="3">
    <location>
        <begin position="773"/>
        <end position="785"/>
    </location>
</feature>
<dbReference type="SUPFAM" id="SSF55073">
    <property type="entry name" value="Nucleotide cyclase"/>
    <property type="match status" value="2"/>
</dbReference>
<evidence type="ECO:0000256" key="2">
    <source>
        <dbReference type="ARBA" id="ARBA00022840"/>
    </source>
</evidence>
<dbReference type="PANTHER" id="PTHR16305">
    <property type="entry name" value="TESTICULAR SOLUBLE ADENYLYL CYCLASE"/>
    <property type="match status" value="1"/>
</dbReference>
<evidence type="ECO:0000259" key="4">
    <source>
        <dbReference type="PROSITE" id="PS50125"/>
    </source>
</evidence>
<dbReference type="PANTHER" id="PTHR16305:SF28">
    <property type="entry name" value="GUANYLATE CYCLASE DOMAIN-CONTAINING PROTEIN"/>
    <property type="match status" value="1"/>
</dbReference>
<gene>
    <name evidence="5" type="ORF">G6F64_007608</name>
</gene>
<dbReference type="PROSITE" id="PS50125">
    <property type="entry name" value="GUANYLATE_CYCLASE_2"/>
    <property type="match status" value="1"/>
</dbReference>
<accession>A0A9P6X6G3</accession>
<dbReference type="Pfam" id="PF13191">
    <property type="entry name" value="AAA_16"/>
    <property type="match status" value="1"/>
</dbReference>
<dbReference type="GO" id="GO:0009190">
    <property type="term" value="P:cyclic nucleotide biosynthetic process"/>
    <property type="evidence" value="ECO:0007669"/>
    <property type="project" value="InterPro"/>
</dbReference>
<organism evidence="5 6">
    <name type="scientific">Rhizopus oryzae</name>
    <name type="common">Mucormycosis agent</name>
    <name type="synonym">Rhizopus arrhizus var. delemar</name>
    <dbReference type="NCBI Taxonomy" id="64495"/>
    <lineage>
        <taxon>Eukaryota</taxon>
        <taxon>Fungi</taxon>
        <taxon>Fungi incertae sedis</taxon>
        <taxon>Mucoromycota</taxon>
        <taxon>Mucoromycotina</taxon>
        <taxon>Mucoromycetes</taxon>
        <taxon>Mucorales</taxon>
        <taxon>Mucorineae</taxon>
        <taxon>Rhizopodaceae</taxon>
        <taxon>Rhizopus</taxon>
    </lineage>
</organism>
<feature type="compositionally biased region" description="Polar residues" evidence="3">
    <location>
        <begin position="192"/>
        <end position="207"/>
    </location>
</feature>
<dbReference type="EMBL" id="JAANQT010001136">
    <property type="protein sequence ID" value="KAG1306420.1"/>
    <property type="molecule type" value="Genomic_DNA"/>
</dbReference>
<feature type="region of interest" description="Disordered" evidence="3">
    <location>
        <begin position="224"/>
        <end position="247"/>
    </location>
</feature>
<reference evidence="5" key="1">
    <citation type="journal article" date="2020" name="Microb. Genom.">
        <title>Genetic diversity of clinical and environmental Mucorales isolates obtained from an investigation of mucormycosis cases among solid organ transplant recipients.</title>
        <authorList>
            <person name="Nguyen M.H."/>
            <person name="Kaul D."/>
            <person name="Muto C."/>
            <person name="Cheng S.J."/>
            <person name="Richter R.A."/>
            <person name="Bruno V.M."/>
            <person name="Liu G."/>
            <person name="Beyhan S."/>
            <person name="Sundermann A.J."/>
            <person name="Mounaud S."/>
            <person name="Pasculle A.W."/>
            <person name="Nierman W.C."/>
            <person name="Driscoll E."/>
            <person name="Cumbie R."/>
            <person name="Clancy C.J."/>
            <person name="Dupont C.L."/>
        </authorList>
    </citation>
    <scope>NUCLEOTIDE SEQUENCE</scope>
    <source>
        <strain evidence="5">GL11</strain>
    </source>
</reference>
<sequence>MFNIAPFISKYVRALHANDEAMEVPYSHTQFGVVLMVDVVGFSSLTTKAQEKGDSGAEAIAMEIGAYMGECIQIIEFYGGDVVKFLGDAVLVCFQTMQTTEEKTADKASFIANEEHETSERQKSLLIKRAVECGLQLLARLSHYRVYLTAEERSKYRATNGRKIEIIGPTIYDAMNPVEDSGSNSDPDESISDTFISSNEQNDIKESNTFPLNNWVSRFISKRNNSHKNKNDRRRDSIGTEGSSGNFESNSSIDLELHMALSCGDVVNIVVGDIEHKGTENPKYKNAYPLVDRSMVCNGEIQSAEEALKLNGRLEYAVGGEPVELLDEALSIAKAGELSVTSDAYEIIQRQGMNLLFERRRQFFVINNVADPTITQKSIGFTYGHTFKHPVGAQNKKNISMNNRTNMDYLKRLPGIRKQATKLTIDPLVPRIRNTSYMNIPVNRNSFYGKYLNKSALYRMKNSIGGIVPAQFRDVTIMFVSLGKTDVTNKDGLTKVQDVVHIVLKALIEYEGMLQQFAIDDKGATVLSVFGLSPLSHEREAVFAAKAALEIRDELCNCGYDDFSISLSTGTIFTAILPYDSPYRRDASIAGDTIVIAVRMLKFSFAKQNVVCDQATKKQIGGLCEFEDLGENLVKGKVKPVQIYSIQEFTPPERDKRISLMSVEKSNGFIGYKLEMTKATSFIDSWFETPNHHVLIVSGPSGTGKSFFCSKLHRTIISHDVLSCWSSSTEVEKGSKYYLLKSIMMTMLEIIDSERVPYKSTLKSNSYSNSNFSSSNNSLHSPNHSYQPEGSDDSTDSSPASSNFIRSKDWFKRLASHTPNRPSSFALPYNHAEVSNEMFELIRRCLYKCGEEEGYIPLFKAIFATLNDIDENRYTRLLDGRARDILLTGVITRMTHYVSKHVGLVLVCDDVQWADSASLNILQHIHEHCQRVMLLMATRPVRDYNLTFLELYKKVGSYEEIMLSGLSEDEIGEIILQNFDGGVKKVSPVIVKVVQKRTGGNPLYVKNMSIILKDFNHVTVVQGELVPSGSSFDLEDLLGNFDYKRIIKMQFDRLDSSYQEFLTVAACLDQFFTVYEVGSVTKSNNIIFQNKNKDEILKHLKKFDAYDFLQVVDSGNTLENDTDLYSFTHITIPQSIYDMVSYETRISLHRSLAKYYESQLCRDNYPQLIPKITRHYLQTDAIGKQLYYLEALADQNIQNYLLPEATDNLQRIVRILEENNLEEQFGNMHLSDIYRRLGICFTMRTKLPEGECFLHKALEILGEPWPKTQLQFAYKLSINRFIQCCHKQFNYLNSKYQAASKKERMRRLVEIMENLFSIYYYTGNGKGCTYVCLLGLNACEQLDDAGQSYSLFLARNALLFWLNDRKEYSVYYISKALQLMNSVKANTETLSMCAFLCFAAGKFTNARNLLYQVTEESKTLGIVTDCQSFYMSVGLIVTMRIFEGTFSNSTADIALLKQMADTAHANGDYEAEIWLGVYNVANALVMDCMVDCSPYVALLEAYTQDAASYNRIAIHGTLVCYYARNRVYDLAKRHIQKLVNALPSLTVTSNTFPIFGLIFATMGFYSMMEDGKIDLVADGDIKNYEKFILGLSRLNRAFQLVKFWEFTQPCLYLARALPYIATRRMVEGYMVLRHGVFEMHFIHEIKFLKAYYWANLGKFAFTPEDRINWTERATKDLDLLGIPADTYCNPDPENLHYRGFPADFRLCETSQEESKEDKSKKDQDVAETSSDANKHVPNETV</sequence>
<keyword evidence="1" id="KW-0547">Nucleotide-binding</keyword>
<evidence type="ECO:0000313" key="5">
    <source>
        <dbReference type="EMBL" id="KAG1306420.1"/>
    </source>
</evidence>
<dbReference type="InterPro" id="IPR001054">
    <property type="entry name" value="A/G_cyclase"/>
</dbReference>
<comment type="caution">
    <text evidence="5">The sequence shown here is derived from an EMBL/GenBank/DDBJ whole genome shotgun (WGS) entry which is preliminary data.</text>
</comment>
<protein>
    <recommendedName>
        <fullName evidence="4">Guanylate cyclase domain-containing protein</fullName>
    </recommendedName>
</protein>
<feature type="compositionally biased region" description="Basic and acidic residues" evidence="3">
    <location>
        <begin position="1712"/>
        <end position="1724"/>
    </location>
</feature>
<dbReference type="Proteomes" id="UP000716291">
    <property type="component" value="Unassembled WGS sequence"/>
</dbReference>
<dbReference type="Gene3D" id="3.30.70.1230">
    <property type="entry name" value="Nucleotide cyclase"/>
    <property type="match status" value="2"/>
</dbReference>
<name>A0A9P6X6G3_RHIOR</name>
<evidence type="ECO:0000256" key="1">
    <source>
        <dbReference type="ARBA" id="ARBA00022741"/>
    </source>
</evidence>
<dbReference type="InterPro" id="IPR041664">
    <property type="entry name" value="AAA_16"/>
</dbReference>
<dbReference type="InterPro" id="IPR029787">
    <property type="entry name" value="Nucleotide_cyclase"/>
</dbReference>
<evidence type="ECO:0000313" key="6">
    <source>
        <dbReference type="Proteomes" id="UP000716291"/>
    </source>
</evidence>
<feature type="region of interest" description="Disordered" evidence="3">
    <location>
        <begin position="773"/>
        <end position="801"/>
    </location>
</feature>
<dbReference type="SUPFAM" id="SSF52540">
    <property type="entry name" value="P-loop containing nucleoside triphosphate hydrolases"/>
    <property type="match status" value="1"/>
</dbReference>
<feature type="region of interest" description="Disordered" evidence="3">
    <location>
        <begin position="1709"/>
        <end position="1741"/>
    </location>
</feature>
<keyword evidence="6" id="KW-1185">Reference proteome</keyword>
<proteinExistence type="predicted"/>
<evidence type="ECO:0000256" key="3">
    <source>
        <dbReference type="SAM" id="MobiDB-lite"/>
    </source>
</evidence>
<feature type="domain" description="Guanylate cyclase" evidence="4">
    <location>
        <begin position="33"/>
        <end position="174"/>
    </location>
</feature>
<dbReference type="InterPro" id="IPR027417">
    <property type="entry name" value="P-loop_NTPase"/>
</dbReference>
<dbReference type="GO" id="GO:0004016">
    <property type="term" value="F:adenylate cyclase activity"/>
    <property type="evidence" value="ECO:0007669"/>
    <property type="project" value="TreeGrafter"/>
</dbReference>
<dbReference type="GO" id="GO:0005524">
    <property type="term" value="F:ATP binding"/>
    <property type="evidence" value="ECO:0007669"/>
    <property type="project" value="UniProtKB-KW"/>
</dbReference>
<dbReference type="GO" id="GO:0035556">
    <property type="term" value="P:intracellular signal transduction"/>
    <property type="evidence" value="ECO:0007669"/>
    <property type="project" value="InterPro"/>
</dbReference>
<feature type="compositionally biased region" description="Basic and acidic residues" evidence="3">
    <location>
        <begin position="1732"/>
        <end position="1741"/>
    </location>
</feature>